<feature type="region of interest" description="Disordered" evidence="5">
    <location>
        <begin position="123"/>
        <end position="184"/>
    </location>
</feature>
<evidence type="ECO:0000256" key="2">
    <source>
        <dbReference type="ARBA" id="ARBA00022723"/>
    </source>
</evidence>
<evidence type="ECO:0000256" key="5">
    <source>
        <dbReference type="SAM" id="MobiDB-lite"/>
    </source>
</evidence>
<evidence type="ECO:0000313" key="7">
    <source>
        <dbReference type="EMBL" id="EKG21895.1"/>
    </source>
</evidence>
<dbReference type="InterPro" id="IPR036864">
    <property type="entry name" value="Zn2-C6_fun-type_DNA-bd_sf"/>
</dbReference>
<dbReference type="eggNOG" id="ENOG502S6G9">
    <property type="taxonomic scope" value="Eukaryota"/>
</dbReference>
<evidence type="ECO:0000256" key="1">
    <source>
        <dbReference type="ARBA" id="ARBA00004123"/>
    </source>
</evidence>
<sequence>MSRPLVPLEAASSTEDTTTVRAPSNAQKRKRPNGILAVACLACQKRKTKCDGGRPSCRTCSSKKATCVYDAPEGQTRIAALKIRNSDLQDRLTSSVNLLWSLKTLPAEEAAQILERIRSSNDPSAVLDSFSSGSTGSKRPRSPDSSISPATSDHRTPQPPPAKRSNRRISISETDIRPADLFPNSSRDPPAYTLLRSPACRDAFQYFIKCTGVLFHIFTKEQGDRAFDDIMCNAESAVSKLSMCEVCASAAVGSQYSQGKVPAHVGHQFYDVARHLLDDAIQLDPLRGMKICALLAMYNIVIKGSVAFAYIEMGIGLGVSKGLPLGEASPGISAELWLDYKKVWTTLLCFKGWLVATLGYYSWDDWMEKIIESRATIAEEGISTTESIKVEMTRLAILKAKIFQTTFVFSEISTDAINKVRAELRRWYEQLDPCMQLAQLSKNTTDLNFRRGIYLVHCLHLGGMILVQRRIFQNYAPAVRADPELADRIVHELSDPIEEGFTAAIACARILDLVHRADGIFQRCWLCVFQSYISTVEILFMTTQKLLHNYPKVECVPDLAVASKSLAVLKFCAETDHIARDLAGSLQAHYGLLTSLTNGDKDRIDELFSLSPPEEAAVAHSSLPWETLLKLPPGESQLHETSRQLMAQLCNPFANMKNITKSHFEGPAATSVLHVSSGTVEEYTLGAHLEWSTETVPPKRGTTTPAVRKDIVANVNDGFFINSAEPCGWTFGGSYCGSTPVSE</sequence>
<dbReference type="InterPro" id="IPR050987">
    <property type="entry name" value="AtrR-like"/>
</dbReference>
<keyword evidence="4" id="KW-0539">Nucleus</keyword>
<organism evidence="7 8">
    <name type="scientific">Macrophomina phaseolina (strain MS6)</name>
    <name type="common">Charcoal rot fungus</name>
    <dbReference type="NCBI Taxonomy" id="1126212"/>
    <lineage>
        <taxon>Eukaryota</taxon>
        <taxon>Fungi</taxon>
        <taxon>Dikarya</taxon>
        <taxon>Ascomycota</taxon>
        <taxon>Pezizomycotina</taxon>
        <taxon>Dothideomycetes</taxon>
        <taxon>Dothideomycetes incertae sedis</taxon>
        <taxon>Botryosphaeriales</taxon>
        <taxon>Botryosphaeriaceae</taxon>
        <taxon>Macrophomina</taxon>
    </lineage>
</organism>
<accession>K2SZ51</accession>
<dbReference type="PANTHER" id="PTHR46910">
    <property type="entry name" value="TRANSCRIPTION FACTOR PDR1"/>
    <property type="match status" value="1"/>
</dbReference>
<dbReference type="Proteomes" id="UP000007129">
    <property type="component" value="Unassembled WGS sequence"/>
</dbReference>
<evidence type="ECO:0000256" key="4">
    <source>
        <dbReference type="ARBA" id="ARBA00023242"/>
    </source>
</evidence>
<dbReference type="AlphaFoldDB" id="K2SZ51"/>
<feature type="compositionally biased region" description="Polar residues" evidence="5">
    <location>
        <begin position="129"/>
        <end position="151"/>
    </location>
</feature>
<dbReference type="InterPro" id="IPR001138">
    <property type="entry name" value="Zn2Cys6_DnaBD"/>
</dbReference>
<dbReference type="PANTHER" id="PTHR46910:SF3">
    <property type="entry name" value="HALOTOLERANCE PROTEIN 9-RELATED"/>
    <property type="match status" value="1"/>
</dbReference>
<comment type="caution">
    <text evidence="7">The sequence shown here is derived from an EMBL/GenBank/DDBJ whole genome shotgun (WGS) entry which is preliminary data.</text>
</comment>
<dbReference type="VEuPathDB" id="FungiDB:MPH_00815"/>
<dbReference type="CDD" id="cd00067">
    <property type="entry name" value="GAL4"/>
    <property type="match status" value="1"/>
</dbReference>
<dbReference type="InParanoid" id="K2SZ51"/>
<dbReference type="HOGENOM" id="CLU_013863_0_0_1"/>
<gene>
    <name evidence="7" type="ORF">MPH_00815</name>
</gene>
<dbReference type="Gene3D" id="4.10.240.10">
    <property type="entry name" value="Zn(2)-C6 fungal-type DNA-binding domain"/>
    <property type="match status" value="1"/>
</dbReference>
<keyword evidence="2" id="KW-0479">Metal-binding</keyword>
<dbReference type="GO" id="GO:0008270">
    <property type="term" value="F:zinc ion binding"/>
    <property type="evidence" value="ECO:0007669"/>
    <property type="project" value="InterPro"/>
</dbReference>
<comment type="subcellular location">
    <subcellularLocation>
        <location evidence="1">Nucleus</location>
    </subcellularLocation>
</comment>
<dbReference type="PROSITE" id="PS50048">
    <property type="entry name" value="ZN2_CY6_FUNGAL_2"/>
    <property type="match status" value="1"/>
</dbReference>
<dbReference type="SMART" id="SM00066">
    <property type="entry name" value="GAL4"/>
    <property type="match status" value="1"/>
</dbReference>
<feature type="region of interest" description="Disordered" evidence="5">
    <location>
        <begin position="1"/>
        <end position="28"/>
    </location>
</feature>
<name>K2SZ51_MACPH</name>
<evidence type="ECO:0000256" key="3">
    <source>
        <dbReference type="ARBA" id="ARBA00023125"/>
    </source>
</evidence>
<dbReference type="GO" id="GO:0000981">
    <property type="term" value="F:DNA-binding transcription factor activity, RNA polymerase II-specific"/>
    <property type="evidence" value="ECO:0007669"/>
    <property type="project" value="InterPro"/>
</dbReference>
<reference evidence="7 8" key="1">
    <citation type="journal article" date="2012" name="BMC Genomics">
        <title>Tools to kill: Genome of one of the most destructive plant pathogenic fungi Macrophomina phaseolina.</title>
        <authorList>
            <person name="Islam M.S."/>
            <person name="Haque M.S."/>
            <person name="Islam M.M."/>
            <person name="Emdad E.M."/>
            <person name="Halim A."/>
            <person name="Hossen Q.M.M."/>
            <person name="Hossain M.Z."/>
            <person name="Ahmed B."/>
            <person name="Rahim S."/>
            <person name="Rahman M.S."/>
            <person name="Alam M.M."/>
            <person name="Hou S."/>
            <person name="Wan X."/>
            <person name="Saito J.A."/>
            <person name="Alam M."/>
        </authorList>
    </citation>
    <scope>NUCLEOTIDE SEQUENCE [LARGE SCALE GENOMIC DNA]</scope>
    <source>
        <strain evidence="7 8">MS6</strain>
    </source>
</reference>
<dbReference type="Pfam" id="PF00172">
    <property type="entry name" value="Zn_clus"/>
    <property type="match status" value="1"/>
</dbReference>
<protein>
    <recommendedName>
        <fullName evidence="6">Zn(2)-C6 fungal-type domain-containing protein</fullName>
    </recommendedName>
</protein>
<dbReference type="GO" id="GO:0003677">
    <property type="term" value="F:DNA binding"/>
    <property type="evidence" value="ECO:0007669"/>
    <property type="project" value="UniProtKB-KW"/>
</dbReference>
<dbReference type="EMBL" id="AHHD01000035">
    <property type="protein sequence ID" value="EKG21895.1"/>
    <property type="molecule type" value="Genomic_DNA"/>
</dbReference>
<evidence type="ECO:0000313" key="8">
    <source>
        <dbReference type="Proteomes" id="UP000007129"/>
    </source>
</evidence>
<dbReference type="CDD" id="cd12148">
    <property type="entry name" value="fungal_TF_MHR"/>
    <property type="match status" value="1"/>
</dbReference>
<dbReference type="OrthoDB" id="1919336at2759"/>
<feature type="domain" description="Zn(2)-C6 fungal-type" evidence="6">
    <location>
        <begin position="39"/>
        <end position="69"/>
    </location>
</feature>
<feature type="compositionally biased region" description="Polar residues" evidence="5">
    <location>
        <begin position="11"/>
        <end position="26"/>
    </location>
</feature>
<evidence type="ECO:0000259" key="6">
    <source>
        <dbReference type="PROSITE" id="PS50048"/>
    </source>
</evidence>
<dbReference type="STRING" id="1126212.K2SZ51"/>
<proteinExistence type="predicted"/>
<dbReference type="SUPFAM" id="SSF57701">
    <property type="entry name" value="Zn2/Cys6 DNA-binding domain"/>
    <property type="match status" value="1"/>
</dbReference>
<dbReference type="GO" id="GO:0005634">
    <property type="term" value="C:nucleus"/>
    <property type="evidence" value="ECO:0007669"/>
    <property type="project" value="UniProtKB-SubCell"/>
</dbReference>
<keyword evidence="3" id="KW-0238">DNA-binding</keyword>